<organism evidence="1 2">
    <name type="scientific">Kalanchoe fedtschenkoi</name>
    <name type="common">Lavender scallops</name>
    <name type="synonym">South American air plant</name>
    <dbReference type="NCBI Taxonomy" id="63787"/>
    <lineage>
        <taxon>Eukaryota</taxon>
        <taxon>Viridiplantae</taxon>
        <taxon>Streptophyta</taxon>
        <taxon>Embryophyta</taxon>
        <taxon>Tracheophyta</taxon>
        <taxon>Spermatophyta</taxon>
        <taxon>Magnoliopsida</taxon>
        <taxon>eudicotyledons</taxon>
        <taxon>Gunneridae</taxon>
        <taxon>Pentapetalae</taxon>
        <taxon>Saxifragales</taxon>
        <taxon>Crassulaceae</taxon>
        <taxon>Kalanchoe</taxon>
    </lineage>
</organism>
<dbReference type="AlphaFoldDB" id="A0A7N0TJC3"/>
<name>A0A7N0TJC3_KALFE</name>
<evidence type="ECO:0000313" key="2">
    <source>
        <dbReference type="Proteomes" id="UP000594263"/>
    </source>
</evidence>
<accession>A0A7N0TJC3</accession>
<keyword evidence="2" id="KW-1185">Reference proteome</keyword>
<reference evidence="1" key="1">
    <citation type="submission" date="2021-01" db="UniProtKB">
        <authorList>
            <consortium name="EnsemblPlants"/>
        </authorList>
    </citation>
    <scope>IDENTIFICATION</scope>
</reference>
<dbReference type="EnsemblPlants" id="Kaladp0039s0145.1.v1.1">
    <property type="protein sequence ID" value="Kaladp0039s0145.1.v1.1.CDS.1"/>
    <property type="gene ID" value="Kaladp0039s0145.v1.1"/>
</dbReference>
<protein>
    <submittedName>
        <fullName evidence="1">Uncharacterized protein</fullName>
    </submittedName>
</protein>
<evidence type="ECO:0000313" key="1">
    <source>
        <dbReference type="EnsemblPlants" id="Kaladp0039s0145.1.v1.1.CDS.1"/>
    </source>
</evidence>
<dbReference type="Gramene" id="Kaladp0039s0145.1.v1.1">
    <property type="protein sequence ID" value="Kaladp0039s0145.1.v1.1.CDS.1"/>
    <property type="gene ID" value="Kaladp0039s0145.v1.1"/>
</dbReference>
<dbReference type="Proteomes" id="UP000594263">
    <property type="component" value="Unplaced"/>
</dbReference>
<proteinExistence type="predicted"/>
<sequence>MQICIEMSRFLSFLIFEVKFRRECSPGGTRCQNFKFSDPQLTVSRWRCFRLNIPFTRKGRSPIMLLLYKLSTSGNFRLSSSARNKSLKTLFDMLSVFKSGMNEIYDGMGLQSSNVGQCVKETKTG</sequence>